<dbReference type="InterPro" id="IPR014777">
    <property type="entry name" value="4pyrrole_Mease_sub1"/>
</dbReference>
<comment type="catalytic activity">
    <reaction evidence="6">
        <text>cytidine(1402) in 16S rRNA + S-adenosyl-L-methionine = 2'-O-methylcytidine(1402) in 16S rRNA + S-adenosyl-L-homocysteine + H(+)</text>
        <dbReference type="Rhea" id="RHEA:42924"/>
        <dbReference type="Rhea" id="RHEA-COMP:10285"/>
        <dbReference type="Rhea" id="RHEA-COMP:10286"/>
        <dbReference type="ChEBI" id="CHEBI:15378"/>
        <dbReference type="ChEBI" id="CHEBI:57856"/>
        <dbReference type="ChEBI" id="CHEBI:59789"/>
        <dbReference type="ChEBI" id="CHEBI:74495"/>
        <dbReference type="ChEBI" id="CHEBI:82748"/>
        <dbReference type="EC" id="2.1.1.198"/>
    </reaction>
</comment>
<dbReference type="InterPro" id="IPR035996">
    <property type="entry name" value="4pyrrol_Methylase_sf"/>
</dbReference>
<dbReference type="RefSeq" id="WP_195172373.1">
    <property type="nucleotide sequence ID" value="NZ_CP062983.1"/>
</dbReference>
<dbReference type="Gene3D" id="3.40.1010.10">
    <property type="entry name" value="Cobalt-precorrin-4 Transmethylase, Domain 1"/>
    <property type="match status" value="1"/>
</dbReference>
<comment type="similarity">
    <text evidence="6">Belongs to the methyltransferase superfamily. RsmI family.</text>
</comment>
<dbReference type="InterPro" id="IPR014776">
    <property type="entry name" value="4pyrrole_Mease_sub2"/>
</dbReference>
<evidence type="ECO:0000256" key="1">
    <source>
        <dbReference type="ARBA" id="ARBA00022490"/>
    </source>
</evidence>
<dbReference type="Pfam" id="PF00590">
    <property type="entry name" value="TP_methylase"/>
    <property type="match status" value="1"/>
</dbReference>
<feature type="domain" description="Tetrapyrrole methylase" evidence="7">
    <location>
        <begin position="3"/>
        <end position="201"/>
    </location>
</feature>
<dbReference type="PIRSF" id="PIRSF005917">
    <property type="entry name" value="MTase_YraL"/>
    <property type="match status" value="1"/>
</dbReference>
<evidence type="ECO:0000256" key="6">
    <source>
        <dbReference type="HAMAP-Rule" id="MF_01877"/>
    </source>
</evidence>
<dbReference type="NCBIfam" id="TIGR00096">
    <property type="entry name" value="16S rRNA (cytidine(1402)-2'-O)-methyltransferase"/>
    <property type="match status" value="1"/>
</dbReference>
<comment type="subcellular location">
    <subcellularLocation>
        <location evidence="6">Cytoplasm</location>
    </subcellularLocation>
</comment>
<dbReference type="GO" id="GO:0005737">
    <property type="term" value="C:cytoplasm"/>
    <property type="evidence" value="ECO:0007669"/>
    <property type="project" value="UniProtKB-SubCell"/>
</dbReference>
<dbReference type="SUPFAM" id="SSF53790">
    <property type="entry name" value="Tetrapyrrole methylase"/>
    <property type="match status" value="1"/>
</dbReference>
<evidence type="ECO:0000313" key="9">
    <source>
        <dbReference type="Proteomes" id="UP000594468"/>
    </source>
</evidence>
<dbReference type="InterPro" id="IPR000878">
    <property type="entry name" value="4pyrrol_Mease"/>
</dbReference>
<dbReference type="CDD" id="cd11648">
    <property type="entry name" value="RsmI"/>
    <property type="match status" value="1"/>
</dbReference>
<dbReference type="PROSITE" id="PS01296">
    <property type="entry name" value="RSMI"/>
    <property type="match status" value="1"/>
</dbReference>
<evidence type="ECO:0000256" key="3">
    <source>
        <dbReference type="ARBA" id="ARBA00022603"/>
    </source>
</evidence>
<keyword evidence="4 6" id="KW-0808">Transferase</keyword>
<comment type="function">
    <text evidence="6">Catalyzes the 2'-O-methylation of the ribose of cytidine 1402 (C1402) in 16S rRNA.</text>
</comment>
<dbReference type="KEGG" id="pmet:G4Y79_08030"/>
<evidence type="ECO:0000259" key="7">
    <source>
        <dbReference type="Pfam" id="PF00590"/>
    </source>
</evidence>
<sequence>MGTLYIVPTPIGNLEDMTLRGLRILKEVSLIAAEDTRTSRVLLDHYEIKTPLTSYHEHNKLAKLDAIFDALARGDVALISDAGTPGISDPGYELIREAITRDIEIVPLPGANAVITAVVGSGLPADSFIYLGFLPKKQNARRDLLHTLKHEKRTLVAYESPHRLADTLGQIRAILGDDRPVCVGRELTKRFEDYVRGTAEAVHQHFVAENPKGEITLVIGGAPGGTVWSKDVVLAELERRTDAGESLSRAAKAIAAESGWKKSNVYALGVED</sequence>
<dbReference type="EC" id="2.1.1.198" evidence="6"/>
<dbReference type="Gene3D" id="3.30.950.10">
    <property type="entry name" value="Methyltransferase, Cobalt-precorrin-4 Transmethylase, Domain 2"/>
    <property type="match status" value="1"/>
</dbReference>
<proteinExistence type="inferred from homology"/>
<protein>
    <recommendedName>
        <fullName evidence="6">Ribosomal RNA small subunit methyltransferase I</fullName>
        <ecNumber evidence="6">2.1.1.198</ecNumber>
    </recommendedName>
    <alternativeName>
        <fullName evidence="6">16S rRNA 2'-O-ribose C1402 methyltransferase</fullName>
    </alternativeName>
    <alternativeName>
        <fullName evidence="6">rRNA (cytidine-2'-O-)-methyltransferase RsmI</fullName>
    </alternativeName>
</protein>
<dbReference type="FunFam" id="3.30.950.10:FF:000002">
    <property type="entry name" value="Ribosomal RNA small subunit methyltransferase I"/>
    <property type="match status" value="1"/>
</dbReference>
<evidence type="ECO:0000256" key="5">
    <source>
        <dbReference type="ARBA" id="ARBA00022691"/>
    </source>
</evidence>
<dbReference type="GO" id="GO:0070677">
    <property type="term" value="F:rRNA (cytosine-2'-O-)-methyltransferase activity"/>
    <property type="evidence" value="ECO:0007669"/>
    <property type="project" value="UniProtKB-UniRule"/>
</dbReference>
<gene>
    <name evidence="6 8" type="primary">rsmI</name>
    <name evidence="8" type="ORF">G4Y79_08030</name>
</gene>
<dbReference type="PANTHER" id="PTHR46111:SF1">
    <property type="entry name" value="RIBOSOMAL RNA SMALL SUBUNIT METHYLTRANSFERASE I"/>
    <property type="match status" value="1"/>
</dbReference>
<keyword evidence="1 6" id="KW-0963">Cytoplasm</keyword>
<keyword evidence="3 6" id="KW-0489">Methyltransferase</keyword>
<keyword evidence="5 6" id="KW-0949">S-adenosyl-L-methionine</keyword>
<dbReference type="InterPro" id="IPR008189">
    <property type="entry name" value="rRNA_ssu_MeTfrase_I"/>
</dbReference>
<dbReference type="AlphaFoldDB" id="A0A7S8EC82"/>
<keyword evidence="2 6" id="KW-0698">rRNA processing</keyword>
<reference evidence="8 9" key="1">
    <citation type="submission" date="2020-02" db="EMBL/GenBank/DDBJ databases">
        <authorList>
            <person name="Zheng R.K."/>
            <person name="Sun C.M."/>
        </authorList>
    </citation>
    <scope>NUCLEOTIDE SEQUENCE [LARGE SCALE GENOMIC DNA]</scope>
    <source>
        <strain evidence="9">rifampicinis</strain>
    </source>
</reference>
<keyword evidence="9" id="KW-1185">Reference proteome</keyword>
<accession>A0A7S8EC82</accession>
<dbReference type="InterPro" id="IPR018063">
    <property type="entry name" value="SAM_MeTrfase_RsmI_CS"/>
</dbReference>
<dbReference type="EMBL" id="CP062983">
    <property type="protein sequence ID" value="QPC84310.1"/>
    <property type="molecule type" value="Genomic_DNA"/>
</dbReference>
<dbReference type="HAMAP" id="MF_01877">
    <property type="entry name" value="16SrRNA_methyltr_I"/>
    <property type="match status" value="1"/>
</dbReference>
<evidence type="ECO:0000313" key="8">
    <source>
        <dbReference type="EMBL" id="QPC84310.1"/>
    </source>
</evidence>
<evidence type="ECO:0000256" key="4">
    <source>
        <dbReference type="ARBA" id="ARBA00022679"/>
    </source>
</evidence>
<evidence type="ECO:0000256" key="2">
    <source>
        <dbReference type="ARBA" id="ARBA00022552"/>
    </source>
</evidence>
<organism evidence="8 9">
    <name type="scientific">Phototrophicus methaneseepsis</name>
    <dbReference type="NCBI Taxonomy" id="2710758"/>
    <lineage>
        <taxon>Bacteria</taxon>
        <taxon>Bacillati</taxon>
        <taxon>Chloroflexota</taxon>
        <taxon>Candidatus Thermofontia</taxon>
        <taxon>Phototrophicales</taxon>
        <taxon>Phototrophicaceae</taxon>
        <taxon>Phototrophicus</taxon>
    </lineage>
</organism>
<dbReference type="PANTHER" id="PTHR46111">
    <property type="entry name" value="RIBOSOMAL RNA SMALL SUBUNIT METHYLTRANSFERASE I"/>
    <property type="match status" value="1"/>
</dbReference>
<dbReference type="Proteomes" id="UP000594468">
    <property type="component" value="Chromosome"/>
</dbReference>
<name>A0A7S8EC82_9CHLR</name>